<feature type="chain" id="PRO_5043745699" description="WxL domain-containing protein" evidence="1">
    <location>
        <begin position="30"/>
        <end position="208"/>
    </location>
</feature>
<dbReference type="RefSeq" id="WP_292907079.1">
    <property type="nucleotide sequence ID" value="NZ_JAUSXV010000001.1"/>
</dbReference>
<name>A0AAW8F2D2_9MICO</name>
<feature type="signal peptide" evidence="1">
    <location>
        <begin position="1"/>
        <end position="29"/>
    </location>
</feature>
<comment type="caution">
    <text evidence="2">The sequence shown here is derived from an EMBL/GenBank/DDBJ whole genome shotgun (WGS) entry which is preliminary data.</text>
</comment>
<gene>
    <name evidence="2" type="ORF">QFZ53_003869</name>
</gene>
<evidence type="ECO:0000256" key="1">
    <source>
        <dbReference type="SAM" id="SignalP"/>
    </source>
</evidence>
<accession>A0AAW8F2D2</accession>
<sequence length="208" mass="20746">MIKKGMAARCAVGILGGLMLAGVGVAAFADPSENGSGDVDVKVDIASTATGSLSLTVGGTETTLTESGTTASYRQFTGALPNVTVTDTREDVPAGVFWYVTGQAGDFVGAAGQPSITPDHLGWAPNVVTANDGEVSAGDTVGTSIDGGANGVGLVGQELLALALDSSEAQATSGQWTANANLVLKTPVTVAPGSYTSTLTLSLFEDTF</sequence>
<dbReference type="EMBL" id="JAUSXV010000001">
    <property type="protein sequence ID" value="MDQ0649673.1"/>
    <property type="molecule type" value="Genomic_DNA"/>
</dbReference>
<keyword evidence="1" id="KW-0732">Signal</keyword>
<reference evidence="2 3" key="1">
    <citation type="submission" date="2023-07" db="EMBL/GenBank/DDBJ databases">
        <title>Comparative genomics of wheat-associated soil bacteria to identify genetic determinants of phenazine resistance.</title>
        <authorList>
            <person name="Mouncey N."/>
        </authorList>
    </citation>
    <scope>NUCLEOTIDE SEQUENCE [LARGE SCALE GENOMIC DNA]</scope>
    <source>
        <strain evidence="2 3">W4I9-1</strain>
    </source>
</reference>
<dbReference type="AlphaFoldDB" id="A0AAW8F2D2"/>
<proteinExistence type="predicted"/>
<organism evidence="2 3">
    <name type="scientific">Microbacterium natoriense</name>
    <dbReference type="NCBI Taxonomy" id="284570"/>
    <lineage>
        <taxon>Bacteria</taxon>
        <taxon>Bacillati</taxon>
        <taxon>Actinomycetota</taxon>
        <taxon>Actinomycetes</taxon>
        <taxon>Micrococcales</taxon>
        <taxon>Microbacteriaceae</taxon>
        <taxon>Microbacterium</taxon>
    </lineage>
</organism>
<keyword evidence="3" id="KW-1185">Reference proteome</keyword>
<dbReference type="Proteomes" id="UP001244427">
    <property type="component" value="Unassembled WGS sequence"/>
</dbReference>
<protein>
    <recommendedName>
        <fullName evidence="4">WxL domain-containing protein</fullName>
    </recommendedName>
</protein>
<evidence type="ECO:0000313" key="2">
    <source>
        <dbReference type="EMBL" id="MDQ0649673.1"/>
    </source>
</evidence>
<evidence type="ECO:0008006" key="4">
    <source>
        <dbReference type="Google" id="ProtNLM"/>
    </source>
</evidence>
<evidence type="ECO:0000313" key="3">
    <source>
        <dbReference type="Proteomes" id="UP001244427"/>
    </source>
</evidence>